<dbReference type="Proteomes" id="UP001321473">
    <property type="component" value="Unassembled WGS sequence"/>
</dbReference>
<gene>
    <name evidence="2" type="ORF">V5799_034038</name>
</gene>
<reference evidence="2 3" key="1">
    <citation type="journal article" date="2023" name="Arcadia Sci">
        <title>De novo assembly of a long-read Amblyomma americanum tick genome.</title>
        <authorList>
            <person name="Chou S."/>
            <person name="Poskanzer K.E."/>
            <person name="Rollins M."/>
            <person name="Thuy-Boun P.S."/>
        </authorList>
    </citation>
    <scope>NUCLEOTIDE SEQUENCE [LARGE SCALE GENOMIC DNA]</scope>
    <source>
        <strain evidence="2">F_SG_1</strain>
        <tissue evidence="2">Salivary glands</tissue>
    </source>
</reference>
<dbReference type="PANTHER" id="PTHR11505">
    <property type="entry name" value="L1 TRANSPOSABLE ELEMENT-RELATED"/>
    <property type="match status" value="1"/>
</dbReference>
<dbReference type="Gene3D" id="3.30.70.1820">
    <property type="entry name" value="L1 transposable element, RRM domain"/>
    <property type="match status" value="1"/>
</dbReference>
<name>A0AAQ4DLL1_AMBAM</name>
<dbReference type="EMBL" id="JARKHS020029406">
    <property type="protein sequence ID" value="KAK8763351.1"/>
    <property type="molecule type" value="Genomic_DNA"/>
</dbReference>
<keyword evidence="1" id="KW-0175">Coiled coil</keyword>
<comment type="caution">
    <text evidence="2">The sequence shown here is derived from an EMBL/GenBank/DDBJ whole genome shotgun (WGS) entry which is preliminary data.</text>
</comment>
<dbReference type="AlphaFoldDB" id="A0AAQ4DLL1"/>
<evidence type="ECO:0000256" key="1">
    <source>
        <dbReference type="SAM" id="Coils"/>
    </source>
</evidence>
<keyword evidence="3" id="KW-1185">Reference proteome</keyword>
<evidence type="ECO:0000313" key="2">
    <source>
        <dbReference type="EMBL" id="KAK8763351.1"/>
    </source>
</evidence>
<feature type="coiled-coil region" evidence="1">
    <location>
        <begin position="13"/>
        <end position="85"/>
    </location>
</feature>
<evidence type="ECO:0000313" key="3">
    <source>
        <dbReference type="Proteomes" id="UP001321473"/>
    </source>
</evidence>
<protein>
    <submittedName>
        <fullName evidence="2">Uncharacterized protein</fullName>
    </submittedName>
</protein>
<proteinExistence type="predicted"/>
<organism evidence="2 3">
    <name type="scientific">Amblyomma americanum</name>
    <name type="common">Lone star tick</name>
    <dbReference type="NCBI Taxonomy" id="6943"/>
    <lineage>
        <taxon>Eukaryota</taxon>
        <taxon>Metazoa</taxon>
        <taxon>Ecdysozoa</taxon>
        <taxon>Arthropoda</taxon>
        <taxon>Chelicerata</taxon>
        <taxon>Arachnida</taxon>
        <taxon>Acari</taxon>
        <taxon>Parasitiformes</taxon>
        <taxon>Ixodida</taxon>
        <taxon>Ixodoidea</taxon>
        <taxon>Ixodidae</taxon>
        <taxon>Amblyomminae</taxon>
        <taxon>Amblyomma</taxon>
    </lineage>
</organism>
<sequence length="165" mass="18980">MGDKPPVRIKDLLKYVNDQNADLRKEVEELKQSMSFMNDSFEAFRTTGEELEALKKEHAALKLEKDELAQTLAKTQKELIELKQYSRLSNVEIKGIPETEDESLVEVVQKIGEKIGMDVETTNIDVVHRVPTKEKNEKERHCQVCFTRSSGQIFAVCKEKEAIRK</sequence>
<dbReference type="InterPro" id="IPR004244">
    <property type="entry name" value="Transposase_22"/>
</dbReference>
<accession>A0AAQ4DLL1</accession>